<keyword evidence="2 4" id="KW-0378">Hydrolase</keyword>
<gene>
    <name evidence="6" type="ORF">M0812_25961</name>
</gene>
<dbReference type="InterPro" id="IPR032675">
    <property type="entry name" value="LRR_dom_sf"/>
</dbReference>
<dbReference type="Proteomes" id="UP001146793">
    <property type="component" value="Unassembled WGS sequence"/>
</dbReference>
<dbReference type="Pfam" id="PF00481">
    <property type="entry name" value="PP2C"/>
    <property type="match status" value="1"/>
</dbReference>
<dbReference type="InterPro" id="IPR036457">
    <property type="entry name" value="PPM-type-like_dom_sf"/>
</dbReference>
<evidence type="ECO:0000259" key="5">
    <source>
        <dbReference type="PROSITE" id="PS51746"/>
    </source>
</evidence>
<accession>A0AAV7YL46</accession>
<reference evidence="6" key="1">
    <citation type="submission" date="2022-08" db="EMBL/GenBank/DDBJ databases">
        <title>Novel sulphate-reducing endosymbionts in the free-living metamonad Anaeramoeba.</title>
        <authorList>
            <person name="Jerlstrom-Hultqvist J."/>
            <person name="Cepicka I."/>
            <person name="Gallot-Lavallee L."/>
            <person name="Salas-Leiva D."/>
            <person name="Curtis B.A."/>
            <person name="Zahonova K."/>
            <person name="Pipaliya S."/>
            <person name="Dacks J."/>
            <person name="Roger A.J."/>
        </authorList>
    </citation>
    <scope>NUCLEOTIDE SEQUENCE</scope>
    <source>
        <strain evidence="6">Busselton2</strain>
    </source>
</reference>
<dbReference type="InterPro" id="IPR015655">
    <property type="entry name" value="PP2C"/>
</dbReference>
<dbReference type="SMART" id="SM00368">
    <property type="entry name" value="LRR_RI"/>
    <property type="match status" value="3"/>
</dbReference>
<dbReference type="InterPro" id="IPR001932">
    <property type="entry name" value="PPM-type_phosphatase-like_dom"/>
</dbReference>
<dbReference type="GO" id="GO:0004722">
    <property type="term" value="F:protein serine/threonine phosphatase activity"/>
    <property type="evidence" value="ECO:0007669"/>
    <property type="project" value="InterPro"/>
</dbReference>
<dbReference type="EMBL" id="JANTQA010000060">
    <property type="protein sequence ID" value="KAJ3428328.1"/>
    <property type="molecule type" value="Genomic_DNA"/>
</dbReference>
<comment type="similarity">
    <text evidence="4">Belongs to the PP2C family.</text>
</comment>
<dbReference type="Gene3D" id="3.80.10.10">
    <property type="entry name" value="Ribonuclease Inhibitor"/>
    <property type="match status" value="1"/>
</dbReference>
<feature type="domain" description="PPM-type phosphatase" evidence="5">
    <location>
        <begin position="190"/>
        <end position="479"/>
    </location>
</feature>
<comment type="caution">
    <text evidence="6">The sequence shown here is derived from an EMBL/GenBank/DDBJ whole genome shotgun (WGS) entry which is preliminary data.</text>
</comment>
<dbReference type="CDD" id="cd00143">
    <property type="entry name" value="PP2Cc"/>
    <property type="match status" value="1"/>
</dbReference>
<sequence length="480" mass="54536">MNEIDLSSNQIGLSGIRELSNVLSEHQNLNGIYLNKTNIGNEGSIVLSDLIENTTNLEVLEMQDNEITSRGLGFLVEALKGNYSIISLKIGSHEQLDRNDLQALKNYIERNSVIHETLNQVISNCCQRQFRRKLTQFSKSVRGMEMLKGKQEQINKTKKGTKLYEIFQETEKRSKIDNIIDEKIDKCRWRIGFAEMMGRRETQEDVITIKTDWLKDSKIDSFWTDNENFWDENKMKNLINNSNYKCSEEDEKKEKVVVGELRNLPFEKAEFFGLFDGHGGREASEHVGEVLPVIIKKKILEGTKIEEAIHDSFVELHQEMIDWCLYSGTTAVVVITIEDFVWIVNLGDSKAILCRNGFTVSLTQQQKPNDKDEKKRIEKAGGFIKDGRVNGILAVSRAFGDGYLGKVISPVPEIINFRITSEDAFIVIACDGVWDVISDPVAVGIVSEEIDPQKAAKRLRDEAYNHGSTDNISVIALFFQ</sequence>
<dbReference type="AlphaFoldDB" id="A0AAV7YL46"/>
<evidence type="ECO:0000313" key="7">
    <source>
        <dbReference type="Proteomes" id="UP001146793"/>
    </source>
</evidence>
<organism evidence="6 7">
    <name type="scientific">Anaeramoeba flamelloides</name>
    <dbReference type="NCBI Taxonomy" id="1746091"/>
    <lineage>
        <taxon>Eukaryota</taxon>
        <taxon>Metamonada</taxon>
        <taxon>Anaeramoebidae</taxon>
        <taxon>Anaeramoeba</taxon>
    </lineage>
</organism>
<dbReference type="Gene3D" id="3.60.40.10">
    <property type="entry name" value="PPM-type phosphatase domain"/>
    <property type="match status" value="1"/>
</dbReference>
<dbReference type="GO" id="GO:0046872">
    <property type="term" value="F:metal ion binding"/>
    <property type="evidence" value="ECO:0007669"/>
    <property type="project" value="UniProtKB-KW"/>
</dbReference>
<evidence type="ECO:0000313" key="6">
    <source>
        <dbReference type="EMBL" id="KAJ3428328.1"/>
    </source>
</evidence>
<dbReference type="PROSITE" id="PS51746">
    <property type="entry name" value="PPM_2"/>
    <property type="match status" value="1"/>
</dbReference>
<dbReference type="SUPFAM" id="SSF81606">
    <property type="entry name" value="PP2C-like"/>
    <property type="match status" value="1"/>
</dbReference>
<dbReference type="PROSITE" id="PS01032">
    <property type="entry name" value="PPM_1"/>
    <property type="match status" value="1"/>
</dbReference>
<dbReference type="SUPFAM" id="SSF52047">
    <property type="entry name" value="RNI-like"/>
    <property type="match status" value="1"/>
</dbReference>
<evidence type="ECO:0000256" key="1">
    <source>
        <dbReference type="ARBA" id="ARBA00022723"/>
    </source>
</evidence>
<keyword evidence="1" id="KW-0479">Metal-binding</keyword>
<evidence type="ECO:0000256" key="4">
    <source>
        <dbReference type="RuleBase" id="RU003465"/>
    </source>
</evidence>
<dbReference type="PANTHER" id="PTHR47992">
    <property type="entry name" value="PROTEIN PHOSPHATASE"/>
    <property type="match status" value="1"/>
</dbReference>
<dbReference type="SMART" id="SM00332">
    <property type="entry name" value="PP2Cc"/>
    <property type="match status" value="1"/>
</dbReference>
<protein>
    <submittedName>
        <fullName evidence="6">Phosphatase 2c</fullName>
    </submittedName>
</protein>
<dbReference type="InterPro" id="IPR000222">
    <property type="entry name" value="PP2C_BS"/>
</dbReference>
<evidence type="ECO:0000256" key="2">
    <source>
        <dbReference type="ARBA" id="ARBA00022801"/>
    </source>
</evidence>
<evidence type="ECO:0000256" key="3">
    <source>
        <dbReference type="ARBA" id="ARBA00022912"/>
    </source>
</evidence>
<keyword evidence="3 4" id="KW-0904">Protein phosphatase</keyword>
<name>A0AAV7YL46_9EUKA</name>
<proteinExistence type="inferred from homology"/>